<dbReference type="Proteomes" id="UP000002299">
    <property type="component" value="Segment"/>
</dbReference>
<dbReference type="NCBIfam" id="TIGR01554">
    <property type="entry name" value="major_cap_HK97"/>
    <property type="match status" value="1"/>
</dbReference>
<keyword evidence="2" id="KW-0946">Virion</keyword>
<evidence type="ECO:0000256" key="1">
    <source>
        <dbReference type="ARBA" id="ARBA00004328"/>
    </source>
</evidence>
<organism evidence="5 6">
    <name type="scientific">Bacillus phage 1</name>
    <dbReference type="NCBI Taxonomy" id="2785079"/>
    <lineage>
        <taxon>Viruses</taxon>
        <taxon>Duplodnaviria</taxon>
        <taxon>Heunggongvirae</taxon>
        <taxon>Uroviricota</taxon>
        <taxon>Caudoviricetes</taxon>
        <taxon>Svunavirus</taxon>
        <taxon>Svunavirus sv1</taxon>
    </lineage>
</organism>
<comment type="subcellular location">
    <subcellularLocation>
        <location evidence="1">Virion</location>
    </subcellularLocation>
</comment>
<reference evidence="5" key="1">
    <citation type="submission" date="2008-06" db="EMBL/GenBank/DDBJ databases">
        <title>A novel thermophilic bacteriophage bv1 isolated from a hot spring.</title>
        <authorList>
            <person name="Liu B."/>
            <person name="Zhang X."/>
        </authorList>
    </citation>
    <scope>NUCLEOTIDE SEQUENCE [LARGE SCALE GENOMIC DNA]</scope>
</reference>
<feature type="compositionally biased region" description="Polar residues" evidence="3">
    <location>
        <begin position="96"/>
        <end position="105"/>
    </location>
</feature>
<dbReference type="InterPro" id="IPR054612">
    <property type="entry name" value="Phage_capsid-like_C"/>
</dbReference>
<protein>
    <submittedName>
        <fullName evidence="5">Phage capsid protein</fullName>
    </submittedName>
</protein>
<dbReference type="RefSeq" id="YP_001425603.1">
    <property type="nucleotide sequence ID" value="NC_009737.2"/>
</dbReference>
<keyword evidence="6" id="KW-1185">Reference proteome</keyword>
<dbReference type="GeneID" id="5469556"/>
<dbReference type="GO" id="GO:0044423">
    <property type="term" value="C:virion component"/>
    <property type="evidence" value="ECO:0007669"/>
    <property type="project" value="UniProtKB-KW"/>
</dbReference>
<dbReference type="Gene3D" id="3.30.2400.10">
    <property type="entry name" value="Major capsid protein gp5"/>
    <property type="match status" value="1"/>
</dbReference>
<evidence type="ECO:0000256" key="3">
    <source>
        <dbReference type="SAM" id="MobiDB-lite"/>
    </source>
</evidence>
<dbReference type="EMBL" id="DQ840344">
    <property type="protein sequence ID" value="ABJ09619.1"/>
    <property type="molecule type" value="Genomic_DNA"/>
</dbReference>
<evidence type="ECO:0000256" key="2">
    <source>
        <dbReference type="ARBA" id="ARBA00022844"/>
    </source>
</evidence>
<dbReference type="KEGG" id="vg:5469556"/>
<dbReference type="Pfam" id="PF05065">
    <property type="entry name" value="Phage_capsid"/>
    <property type="match status" value="1"/>
</dbReference>
<feature type="domain" description="Phage capsid-like C-terminal" evidence="4">
    <location>
        <begin position="160"/>
        <end position="444"/>
    </location>
</feature>
<evidence type="ECO:0000313" key="6">
    <source>
        <dbReference type="Proteomes" id="UP000002299"/>
    </source>
</evidence>
<feature type="region of interest" description="Disordered" evidence="3">
    <location>
        <begin position="86"/>
        <end position="105"/>
    </location>
</feature>
<proteinExistence type="predicted"/>
<name>A6XMJ6_9CAUD</name>
<evidence type="ECO:0000259" key="4">
    <source>
        <dbReference type="Pfam" id="PF05065"/>
    </source>
</evidence>
<dbReference type="SUPFAM" id="SSF56563">
    <property type="entry name" value="Major capsid protein gp5"/>
    <property type="match status" value="1"/>
</dbReference>
<evidence type="ECO:0000313" key="5">
    <source>
        <dbReference type="EMBL" id="ABJ09619.1"/>
    </source>
</evidence>
<dbReference type="InterPro" id="IPR024455">
    <property type="entry name" value="Phage_capsid"/>
</dbReference>
<accession>A6XMJ6</accession>
<sequence length="466" mass="51185">MALRQLMLAKKIEQRKAALAELLEQEKALQKRSEELEAAIDEANTDEEIAVVEDEINKLEGEKTELEEKKSKLEGEIKELENELEQLNNKEPKNNSEPAQVSGARTQQFVGGETRMKGFFRNMPYEQRAALIARSEVKEFLAQVRTLAQQKRAVSGAELTIPDVMLELLRDNMHRYSKLISKVRLRPLKGTARQNIAGAIPEGVWTEAVANLNELSLSFSQIEVDGYKVGGFIPIPNSTLEDSDLNLADEILDAIGQAIGFALDKAILYGTGTKMPVGIVTRLAQTTQPPNWGTKAPAWTNLSTTNLLKIDPTGKSAEEFFSELVLKLSKARANYSNGMKFWAMSSNTHAVLMSKAITFNSAGALVASLNNTMPIVGGDIVILDFIPDNDIIGGYGSLYLLAERADIKLAQSEHVRFIEDQTVFKGTARYDGKPVFGEGFVAVNIANANPTTSITFAPDEANVPEV</sequence>